<dbReference type="Gene3D" id="3.40.1370.10">
    <property type="match status" value="2"/>
</dbReference>
<evidence type="ECO:0000313" key="6">
    <source>
        <dbReference type="Proteomes" id="UP001412067"/>
    </source>
</evidence>
<keyword evidence="6" id="KW-1185">Reference proteome</keyword>
<comment type="similarity">
    <text evidence="1">Belongs to the universal ribosomal protein uL4 family.</text>
</comment>
<evidence type="ECO:0000256" key="2">
    <source>
        <dbReference type="ARBA" id="ARBA00022980"/>
    </source>
</evidence>
<comment type="caution">
    <text evidence="5">The sequence shown here is derived from an EMBL/GenBank/DDBJ whole genome shotgun (WGS) entry which is preliminary data.</text>
</comment>
<dbReference type="InterPro" id="IPR045240">
    <property type="entry name" value="Ribosomal_uL4_euk/arch"/>
</dbReference>
<dbReference type="InterPro" id="IPR025755">
    <property type="entry name" value="Ribos_uL4_C_dom"/>
</dbReference>
<proteinExistence type="inferred from homology"/>
<organism evidence="5 6">
    <name type="scientific">Platanthera guangdongensis</name>
    <dbReference type="NCBI Taxonomy" id="2320717"/>
    <lineage>
        <taxon>Eukaryota</taxon>
        <taxon>Viridiplantae</taxon>
        <taxon>Streptophyta</taxon>
        <taxon>Embryophyta</taxon>
        <taxon>Tracheophyta</taxon>
        <taxon>Spermatophyta</taxon>
        <taxon>Magnoliopsida</taxon>
        <taxon>Liliopsida</taxon>
        <taxon>Asparagales</taxon>
        <taxon>Orchidaceae</taxon>
        <taxon>Orchidoideae</taxon>
        <taxon>Orchideae</taxon>
        <taxon>Orchidinae</taxon>
        <taxon>Platanthera</taxon>
    </lineage>
</organism>
<sequence>MSTDGGSTVPLPDVLRAAIRPDIVRFVHANLSRNKRQPYVISKRAGQVAFGNTKSAFEKLDKVSDTFETPSELKKGYVLPRPKMINADLCRIINSDEVQSVVRPINKDVRRKVLQKNPWKNLDDMLKLNPYAKTAKRMAC</sequence>
<keyword evidence="3" id="KW-0687">Ribonucleoprotein</keyword>
<evidence type="ECO:0000256" key="3">
    <source>
        <dbReference type="ARBA" id="ARBA00023274"/>
    </source>
</evidence>
<dbReference type="Pfam" id="PF14374">
    <property type="entry name" value="Ribos_L4_asso_C"/>
    <property type="match status" value="1"/>
</dbReference>
<reference evidence="5 6" key="1">
    <citation type="journal article" date="2022" name="Nat. Plants">
        <title>Genomes of leafy and leafless Platanthera orchids illuminate the evolution of mycoheterotrophy.</title>
        <authorList>
            <person name="Li M.H."/>
            <person name="Liu K.W."/>
            <person name="Li Z."/>
            <person name="Lu H.C."/>
            <person name="Ye Q.L."/>
            <person name="Zhang D."/>
            <person name="Wang J.Y."/>
            <person name="Li Y.F."/>
            <person name="Zhong Z.M."/>
            <person name="Liu X."/>
            <person name="Yu X."/>
            <person name="Liu D.K."/>
            <person name="Tu X.D."/>
            <person name="Liu B."/>
            <person name="Hao Y."/>
            <person name="Liao X.Y."/>
            <person name="Jiang Y.T."/>
            <person name="Sun W.H."/>
            <person name="Chen J."/>
            <person name="Chen Y.Q."/>
            <person name="Ai Y."/>
            <person name="Zhai J.W."/>
            <person name="Wu S.S."/>
            <person name="Zhou Z."/>
            <person name="Hsiao Y.Y."/>
            <person name="Wu W.L."/>
            <person name="Chen Y.Y."/>
            <person name="Lin Y.F."/>
            <person name="Hsu J.L."/>
            <person name="Li C.Y."/>
            <person name="Wang Z.W."/>
            <person name="Zhao X."/>
            <person name="Zhong W.Y."/>
            <person name="Ma X.K."/>
            <person name="Ma L."/>
            <person name="Huang J."/>
            <person name="Chen G.Z."/>
            <person name="Huang M.Z."/>
            <person name="Huang L."/>
            <person name="Peng D.H."/>
            <person name="Luo Y.B."/>
            <person name="Zou S.Q."/>
            <person name="Chen S.P."/>
            <person name="Lan S."/>
            <person name="Tsai W.C."/>
            <person name="Van de Peer Y."/>
            <person name="Liu Z.J."/>
        </authorList>
    </citation>
    <scope>NUCLEOTIDE SEQUENCE [LARGE SCALE GENOMIC DNA]</scope>
    <source>
        <strain evidence="5">Lor288</strain>
    </source>
</reference>
<dbReference type="SUPFAM" id="SSF52166">
    <property type="entry name" value="Ribosomal protein L4"/>
    <property type="match status" value="1"/>
</dbReference>
<accession>A0ABR2LV78</accession>
<dbReference type="Proteomes" id="UP001412067">
    <property type="component" value="Unassembled WGS sequence"/>
</dbReference>
<gene>
    <name evidence="5" type="primary">RPL4A</name>
    <name evidence="5" type="ORF">KSP40_PGU000124</name>
</gene>
<feature type="domain" description="Large ribosomal subunit protein uL4 C-terminal" evidence="4">
    <location>
        <begin position="75"/>
        <end position="139"/>
    </location>
</feature>
<evidence type="ECO:0000256" key="1">
    <source>
        <dbReference type="ARBA" id="ARBA00010528"/>
    </source>
</evidence>
<evidence type="ECO:0000259" key="4">
    <source>
        <dbReference type="Pfam" id="PF14374"/>
    </source>
</evidence>
<keyword evidence="2 5" id="KW-0689">Ribosomal protein</keyword>
<dbReference type="EMBL" id="JBBWWR010000014">
    <property type="protein sequence ID" value="KAK8952764.1"/>
    <property type="molecule type" value="Genomic_DNA"/>
</dbReference>
<dbReference type="InterPro" id="IPR023574">
    <property type="entry name" value="Ribosomal_uL4_dom_sf"/>
</dbReference>
<dbReference type="PANTHER" id="PTHR19431">
    <property type="entry name" value="60S RIBOSOMAL PROTEIN L4"/>
    <property type="match status" value="1"/>
</dbReference>
<evidence type="ECO:0000313" key="5">
    <source>
        <dbReference type="EMBL" id="KAK8952764.1"/>
    </source>
</evidence>
<protein>
    <submittedName>
        <fullName evidence="5">60S ribosomal protein L4-1</fullName>
    </submittedName>
</protein>
<name>A0ABR2LV78_9ASPA</name>
<dbReference type="GO" id="GO:0005840">
    <property type="term" value="C:ribosome"/>
    <property type="evidence" value="ECO:0007669"/>
    <property type="project" value="UniProtKB-KW"/>
</dbReference>